<organism evidence="2 3">
    <name type="scientific">Candidatus Berkelbacteria bacterium RIFCSPLOWO2_01_FULL_50_28</name>
    <dbReference type="NCBI Taxonomy" id="1797471"/>
    <lineage>
        <taxon>Bacteria</taxon>
        <taxon>Candidatus Berkelbacteria</taxon>
    </lineage>
</organism>
<dbReference type="InterPro" id="IPR033469">
    <property type="entry name" value="CYTH-like_dom_sf"/>
</dbReference>
<proteinExistence type="predicted"/>
<dbReference type="AlphaFoldDB" id="A0A1F5EAI2"/>
<feature type="domain" description="CYTH" evidence="1">
    <location>
        <begin position="2"/>
        <end position="178"/>
    </location>
</feature>
<comment type="caution">
    <text evidence="2">The sequence shown here is derived from an EMBL/GenBank/DDBJ whole genome shotgun (WGS) entry which is preliminary data.</text>
</comment>
<dbReference type="Proteomes" id="UP000177481">
    <property type="component" value="Unassembled WGS sequence"/>
</dbReference>
<dbReference type="EMBL" id="MEZX01000003">
    <property type="protein sequence ID" value="OGD64286.1"/>
    <property type="molecule type" value="Genomic_DNA"/>
</dbReference>
<dbReference type="InterPro" id="IPR023577">
    <property type="entry name" value="CYTH_domain"/>
</dbReference>
<gene>
    <name evidence="2" type="ORF">A3A71_03900</name>
</gene>
<dbReference type="Pfam" id="PF01928">
    <property type="entry name" value="CYTH"/>
    <property type="match status" value="1"/>
</dbReference>
<sequence>MYKEVEIKAKLTDPAKTLKLLANFGIEFGPPIHQHDKIFSPRDLEDFGAFHQGISFLRVRRQDDDAFFTLKKSELNELESTEIETKVSDPEATENIIREVGYVFSTEVRKTRRKAKHNDTELCYDEVEDLGTFIELERIMEMGSDVEKAQGELFEFLKQFGVDEADRVTKGYDTLMLTLADSKQ</sequence>
<evidence type="ECO:0000259" key="1">
    <source>
        <dbReference type="PROSITE" id="PS51707"/>
    </source>
</evidence>
<reference evidence="2 3" key="1">
    <citation type="journal article" date="2016" name="Nat. Commun.">
        <title>Thousands of microbial genomes shed light on interconnected biogeochemical processes in an aquifer system.</title>
        <authorList>
            <person name="Anantharaman K."/>
            <person name="Brown C.T."/>
            <person name="Hug L.A."/>
            <person name="Sharon I."/>
            <person name="Castelle C.J."/>
            <person name="Probst A.J."/>
            <person name="Thomas B.C."/>
            <person name="Singh A."/>
            <person name="Wilkins M.J."/>
            <person name="Karaoz U."/>
            <person name="Brodie E.L."/>
            <person name="Williams K.H."/>
            <person name="Hubbard S.S."/>
            <person name="Banfield J.F."/>
        </authorList>
    </citation>
    <scope>NUCLEOTIDE SEQUENCE [LARGE SCALE GENOMIC DNA]</scope>
</reference>
<dbReference type="PANTHER" id="PTHR21028:SF2">
    <property type="entry name" value="CYTH DOMAIN-CONTAINING PROTEIN"/>
    <property type="match status" value="1"/>
</dbReference>
<name>A0A1F5EAI2_9BACT</name>
<dbReference type="SUPFAM" id="SSF55154">
    <property type="entry name" value="CYTH-like phosphatases"/>
    <property type="match status" value="1"/>
</dbReference>
<dbReference type="PROSITE" id="PS51707">
    <property type="entry name" value="CYTH"/>
    <property type="match status" value="1"/>
</dbReference>
<dbReference type="CDD" id="cd07890">
    <property type="entry name" value="CYTH-like_AC_IV-like"/>
    <property type="match status" value="1"/>
</dbReference>
<evidence type="ECO:0000313" key="2">
    <source>
        <dbReference type="EMBL" id="OGD64286.1"/>
    </source>
</evidence>
<dbReference type="PANTHER" id="PTHR21028">
    <property type="entry name" value="SI:CH211-156B7.4"/>
    <property type="match status" value="1"/>
</dbReference>
<dbReference type="SMART" id="SM01118">
    <property type="entry name" value="CYTH"/>
    <property type="match status" value="1"/>
</dbReference>
<evidence type="ECO:0000313" key="3">
    <source>
        <dbReference type="Proteomes" id="UP000177481"/>
    </source>
</evidence>
<dbReference type="STRING" id="1797471.A3A71_03900"/>
<dbReference type="InterPro" id="IPR008173">
    <property type="entry name" value="Adenylyl_cyclase_CyaB"/>
</dbReference>
<dbReference type="NCBIfam" id="TIGR00318">
    <property type="entry name" value="cyaB"/>
    <property type="match status" value="1"/>
</dbReference>
<accession>A0A1F5EAI2</accession>
<protein>
    <recommendedName>
        <fullName evidence="1">CYTH domain-containing protein</fullName>
    </recommendedName>
</protein>
<dbReference type="Gene3D" id="2.40.320.10">
    <property type="entry name" value="Hypothetical Protein Pfu-838710-001"/>
    <property type="match status" value="1"/>
</dbReference>